<name>A0A383CIK5_9ZZZZ</name>
<dbReference type="AlphaFoldDB" id="A0A383CIK5"/>
<proteinExistence type="predicted"/>
<protein>
    <recommendedName>
        <fullName evidence="2">Polysaccharide biosynthesis protein C-terminal domain-containing protein</fullName>
    </recommendedName>
</protein>
<reference evidence="1" key="1">
    <citation type="submission" date="2018-05" db="EMBL/GenBank/DDBJ databases">
        <authorList>
            <person name="Lanie J.A."/>
            <person name="Ng W.-L."/>
            <person name="Kazmierczak K.M."/>
            <person name="Andrzejewski T.M."/>
            <person name="Davidsen T.M."/>
            <person name="Wayne K.J."/>
            <person name="Tettelin H."/>
            <person name="Glass J.I."/>
            <person name="Rusch D."/>
            <person name="Podicherti R."/>
            <person name="Tsui H.-C.T."/>
            <person name="Winkler M.E."/>
        </authorList>
    </citation>
    <scope>NUCLEOTIDE SEQUENCE</scope>
</reference>
<sequence length="44" mass="4943">MGIGQVLRYFFTTLLARWTGVEFLGIYSMSNAVTRIFEVVGKLG</sequence>
<dbReference type="EMBL" id="UINC01208826">
    <property type="protein sequence ID" value="SVE31565.1"/>
    <property type="molecule type" value="Genomic_DNA"/>
</dbReference>
<evidence type="ECO:0008006" key="2">
    <source>
        <dbReference type="Google" id="ProtNLM"/>
    </source>
</evidence>
<gene>
    <name evidence="1" type="ORF">METZ01_LOCUS484419</name>
</gene>
<feature type="non-terminal residue" evidence="1">
    <location>
        <position position="44"/>
    </location>
</feature>
<evidence type="ECO:0000313" key="1">
    <source>
        <dbReference type="EMBL" id="SVE31565.1"/>
    </source>
</evidence>
<accession>A0A383CIK5</accession>
<organism evidence="1">
    <name type="scientific">marine metagenome</name>
    <dbReference type="NCBI Taxonomy" id="408172"/>
    <lineage>
        <taxon>unclassified sequences</taxon>
        <taxon>metagenomes</taxon>
        <taxon>ecological metagenomes</taxon>
    </lineage>
</organism>